<evidence type="ECO:0000313" key="3">
    <source>
        <dbReference type="Proteomes" id="UP001266305"/>
    </source>
</evidence>
<evidence type="ECO:0000256" key="1">
    <source>
        <dbReference type="SAM" id="MobiDB-lite"/>
    </source>
</evidence>
<reference evidence="2 3" key="1">
    <citation type="submission" date="2023-05" db="EMBL/GenBank/DDBJ databases">
        <title>B98-5 Cell Line De Novo Hybrid Assembly: An Optical Mapping Approach.</title>
        <authorList>
            <person name="Kananen K."/>
            <person name="Auerbach J.A."/>
            <person name="Kautto E."/>
            <person name="Blachly J.S."/>
        </authorList>
    </citation>
    <scope>NUCLEOTIDE SEQUENCE [LARGE SCALE GENOMIC DNA]</scope>
    <source>
        <strain evidence="2">B95-8</strain>
        <tissue evidence="2">Cell line</tissue>
    </source>
</reference>
<feature type="non-terminal residue" evidence="2">
    <location>
        <position position="1"/>
    </location>
</feature>
<organism evidence="2 3">
    <name type="scientific">Saguinus oedipus</name>
    <name type="common">Cotton-top tamarin</name>
    <name type="synonym">Oedipomidas oedipus</name>
    <dbReference type="NCBI Taxonomy" id="9490"/>
    <lineage>
        <taxon>Eukaryota</taxon>
        <taxon>Metazoa</taxon>
        <taxon>Chordata</taxon>
        <taxon>Craniata</taxon>
        <taxon>Vertebrata</taxon>
        <taxon>Euteleostomi</taxon>
        <taxon>Mammalia</taxon>
        <taxon>Eutheria</taxon>
        <taxon>Euarchontoglires</taxon>
        <taxon>Primates</taxon>
        <taxon>Haplorrhini</taxon>
        <taxon>Platyrrhini</taxon>
        <taxon>Cebidae</taxon>
        <taxon>Callitrichinae</taxon>
        <taxon>Saguinus</taxon>
    </lineage>
</organism>
<dbReference type="EMBL" id="JASSZA010000411">
    <property type="protein sequence ID" value="KAK2081143.1"/>
    <property type="molecule type" value="Genomic_DNA"/>
</dbReference>
<gene>
    <name evidence="2" type="ORF">P7K49_040258</name>
</gene>
<evidence type="ECO:0000313" key="2">
    <source>
        <dbReference type="EMBL" id="KAK2081143.1"/>
    </source>
</evidence>
<accession>A0ABQ9T9R3</accession>
<name>A0ABQ9T9R3_SAGOE</name>
<comment type="caution">
    <text evidence="2">The sequence shown here is derived from an EMBL/GenBank/DDBJ whole genome shotgun (WGS) entry which is preliminary data.</text>
</comment>
<feature type="region of interest" description="Disordered" evidence="1">
    <location>
        <begin position="68"/>
        <end position="97"/>
    </location>
</feature>
<proteinExistence type="predicted"/>
<keyword evidence="3" id="KW-1185">Reference proteome</keyword>
<protein>
    <submittedName>
        <fullName evidence="2">Uncharacterized protein</fullName>
    </submittedName>
</protein>
<sequence length="183" mass="19724">VGIHDPILQLLLLEGECRHSGGPAELPLPSLQPQAQSLWHTRSPQDLKARTASHLAALTARAFSPDNAGACARPAADEREPDSNAGEPLGTCTPSRPARARAELDIELGKDTQPTHTAQAISAIPSRTCLTQEGSFPERSNTGHHRALFKDCDTQITAATFGPWMFQHSSHFRTTDVPAQQPL</sequence>
<dbReference type="Proteomes" id="UP001266305">
    <property type="component" value="Unassembled WGS sequence"/>
</dbReference>